<evidence type="ECO:0000313" key="1">
    <source>
        <dbReference type="EMBL" id="QTH79774.1"/>
    </source>
</evidence>
<accession>A0A8A6C5X5</accession>
<dbReference type="Proteomes" id="UP000678047">
    <property type="component" value="Segment"/>
</dbReference>
<sequence length="52" mass="6086">MLIFQQGNVRVIQHQFLNIFNVEQFKNGDWVVIEQTSLISRASELVDELIKP</sequence>
<keyword evidence="2" id="KW-1185">Reference proteome</keyword>
<evidence type="ECO:0000313" key="2">
    <source>
        <dbReference type="Proteomes" id="UP000678047"/>
    </source>
</evidence>
<proteinExistence type="predicted"/>
<name>A0A8A6C5X5_9CAUD</name>
<protein>
    <submittedName>
        <fullName evidence="1">Uncharacterized protein</fullName>
    </submittedName>
</protein>
<reference evidence="1 2" key="1">
    <citation type="submission" date="2021-02" db="EMBL/GenBank/DDBJ databases">
        <authorList>
            <person name="Jia K."/>
            <person name="Zhang L."/>
            <person name="Liu Z."/>
        </authorList>
    </citation>
    <scope>NUCLEOTIDE SEQUENCE [LARGE SCALE GENOMIC DNA]</scope>
</reference>
<dbReference type="EMBL" id="MW671054">
    <property type="protein sequence ID" value="QTH79774.1"/>
    <property type="molecule type" value="Genomic_DNA"/>
</dbReference>
<organism evidence="1 2">
    <name type="scientific">Aeromonas phage PZL-Ah152</name>
    <dbReference type="NCBI Taxonomy" id="2820393"/>
    <lineage>
        <taxon>Viruses</taxon>
        <taxon>Duplodnaviria</taxon>
        <taxon>Heunggongvirae</taxon>
        <taxon>Uroviricota</taxon>
        <taxon>Caudoviricetes</taxon>
        <taxon>Autographivirales</taxon>
        <taxon>Autotranscriptaviridae</taxon>
        <taxon>Studiervirinae</taxon>
        <taxon>Armandvirus</taxon>
        <taxon>Armandvirus PZLAh152</taxon>
    </lineage>
</organism>